<keyword evidence="4 9" id="KW-0436">Ligase</keyword>
<accession>A0A212K8Q6</accession>
<dbReference type="InterPro" id="IPR027417">
    <property type="entry name" value="P-loop_NTPase"/>
</dbReference>
<dbReference type="GO" id="GO:0005524">
    <property type="term" value="F:ATP binding"/>
    <property type="evidence" value="ECO:0007669"/>
    <property type="project" value="UniProtKB-UniRule"/>
</dbReference>
<dbReference type="GO" id="GO:0042242">
    <property type="term" value="F:cobyrinic acid a,c-diamide synthase activity"/>
    <property type="evidence" value="ECO:0007669"/>
    <property type="project" value="UniProtKB-UniRule"/>
</dbReference>
<comment type="domain">
    <text evidence="9">Comprises of two domains. The C-terminal domain contains the binding site for glutamine and catalyzes the hydrolysis of this substrate to glutamate and ammonia. The N-terminal domain is anticipated to bind ATP and cobyrinate and catalyzes the ultimate synthesis of the diamide product. The ammonia produced via the glutaminase domain is probably translocated to the adjacent domain via a molecular tunnel, where it reacts with an activated intermediate.</text>
</comment>
<dbReference type="EMBL" id="FLUO01000001">
    <property type="protein sequence ID" value="SBW08080.1"/>
    <property type="molecule type" value="Genomic_DNA"/>
</dbReference>
<evidence type="ECO:0000256" key="4">
    <source>
        <dbReference type="ARBA" id="ARBA00022598"/>
    </source>
</evidence>
<keyword evidence="6 9" id="KW-0067">ATP-binding</keyword>
<comment type="miscellaneous">
    <text evidence="9">The a and c carboxylates of cobyrinate are activated for nucleophilic attack via formation of a phosphorylated intermediate by ATP. CbiA catalyzes first the amidation of the c-carboxylate, and then that of the a-carboxylate.</text>
</comment>
<dbReference type="UniPathway" id="UPA00148">
    <property type="reaction ID" value="UER00231"/>
</dbReference>
<reference evidence="12" key="1">
    <citation type="submission" date="2016-04" db="EMBL/GenBank/DDBJ databases">
        <authorList>
            <person name="Evans L.H."/>
            <person name="Alamgir A."/>
            <person name="Owens N."/>
            <person name="Weber N.D."/>
            <person name="Virtaneva K."/>
            <person name="Barbian K."/>
            <person name="Babar A."/>
            <person name="Rosenke K."/>
        </authorList>
    </citation>
    <scope>NUCLEOTIDE SEQUENCE</scope>
    <source>
        <strain evidence="12">86</strain>
    </source>
</reference>
<dbReference type="InterPro" id="IPR004484">
    <property type="entry name" value="CbiA/CobB_synth"/>
</dbReference>
<evidence type="ECO:0000256" key="6">
    <source>
        <dbReference type="ARBA" id="ARBA00022840"/>
    </source>
</evidence>
<evidence type="ECO:0000313" key="12">
    <source>
        <dbReference type="EMBL" id="SBW08080.1"/>
    </source>
</evidence>
<dbReference type="NCBIfam" id="TIGR00379">
    <property type="entry name" value="cobB"/>
    <property type="match status" value="1"/>
</dbReference>
<dbReference type="PROSITE" id="PS51274">
    <property type="entry name" value="GATASE_COBBQ"/>
    <property type="match status" value="1"/>
</dbReference>
<comment type="similarity">
    <text evidence="9">Belongs to the CobB/CbiA family.</text>
</comment>
<dbReference type="Gene3D" id="3.40.50.880">
    <property type="match status" value="1"/>
</dbReference>
<dbReference type="InterPro" id="IPR002586">
    <property type="entry name" value="CobQ/CobB/MinD/ParA_Nub-bd_dom"/>
</dbReference>
<keyword evidence="8 9" id="KW-0315">Glutamine amidotransferase</keyword>
<organism evidence="12">
    <name type="scientific">uncultured Alphaproteobacteria bacterium</name>
    <dbReference type="NCBI Taxonomy" id="91750"/>
    <lineage>
        <taxon>Bacteria</taxon>
        <taxon>Pseudomonadati</taxon>
        <taxon>Pseudomonadota</taxon>
        <taxon>Alphaproteobacteria</taxon>
        <taxon>environmental samples</taxon>
    </lineage>
</organism>
<dbReference type="PANTHER" id="PTHR43873">
    <property type="entry name" value="COBYRINATE A,C-DIAMIDE SYNTHASE"/>
    <property type="match status" value="1"/>
</dbReference>
<comment type="similarity">
    <text evidence="2">Belongs to the CobB/CobQ family. CobQ subfamily.</text>
</comment>
<protein>
    <recommendedName>
        <fullName evidence="9">Cobyrinate a,c-diamide synthase</fullName>
        <ecNumber evidence="9">6.3.5.11</ecNumber>
    </recommendedName>
    <alternativeName>
        <fullName evidence="9">Cobyrinic acid a,c-diamide synthetase</fullName>
    </alternativeName>
</protein>
<dbReference type="SUPFAM" id="SSF52540">
    <property type="entry name" value="P-loop containing nucleoside triphosphate hydrolases"/>
    <property type="match status" value="1"/>
</dbReference>
<dbReference type="SUPFAM" id="SSF52317">
    <property type="entry name" value="Class I glutamine amidotransferase-like"/>
    <property type="match status" value="1"/>
</dbReference>
<evidence type="ECO:0000259" key="11">
    <source>
        <dbReference type="Pfam" id="PF07685"/>
    </source>
</evidence>
<feature type="active site" description="Nucleophile" evidence="9">
    <location>
        <position position="334"/>
    </location>
</feature>
<feature type="domain" description="CobB/CobQ-like glutamine amidotransferase" evidence="11">
    <location>
        <begin position="251"/>
        <end position="439"/>
    </location>
</feature>
<keyword evidence="3 9" id="KW-0169">Cobalamin biosynthesis</keyword>
<evidence type="ECO:0000259" key="10">
    <source>
        <dbReference type="Pfam" id="PF01656"/>
    </source>
</evidence>
<dbReference type="InterPro" id="IPR029062">
    <property type="entry name" value="Class_I_gatase-like"/>
</dbReference>
<proteinExistence type="inferred from homology"/>
<sequence length="444" mass="45927">MSAPGFILAAPASGSGKTLATLGILRAFARRGLRVASAKVGPDYIDPCFHAAATARPCLNLDTWAMRDDTLAGLAGELAHASDLIVAEGVMGLFDGAMVPFGTERDGSTAALARLSGWPVVLVVNVKGQAASAAAVVRGFAAHDPRVRLAGVIFNNVGMGRHLDILREATAAAAPGLRVLGGIPRTPDLSVPERHLGLVQAHEHPDLPGFLDAAADLMEKSLDLDALLALARPATLPPAPVPKPLPPLGQRIAVARDVAFAFAYPAVLDGWRAQGAEISIFSPLADEAPDAAADAVYLPGGYPELHAARLSANATFLSGVRAAVRGGAAAFGECGGYMVLGDAITDADGIAHPMLGLLPVATSFAKRRLHMGYRVATLAAPSALGPRGIRFRAHEFHYASIVSESDSDRLFTVVDASGEARGAVGLARGRVAGSFMHLIDREAP</sequence>
<dbReference type="NCBIfam" id="NF002204">
    <property type="entry name" value="PRK01077.1"/>
    <property type="match status" value="1"/>
</dbReference>
<evidence type="ECO:0000256" key="2">
    <source>
        <dbReference type="ARBA" id="ARBA00006205"/>
    </source>
</evidence>
<comment type="catalytic activity">
    <reaction evidence="9">
        <text>cob(II)yrinate + 2 L-glutamine + 2 ATP + 2 H2O = cob(II)yrinate a,c diamide + 2 L-glutamate + 2 ADP + 2 phosphate + 2 H(+)</text>
        <dbReference type="Rhea" id="RHEA:26289"/>
        <dbReference type="ChEBI" id="CHEBI:15377"/>
        <dbReference type="ChEBI" id="CHEBI:15378"/>
        <dbReference type="ChEBI" id="CHEBI:29985"/>
        <dbReference type="ChEBI" id="CHEBI:30616"/>
        <dbReference type="ChEBI" id="CHEBI:43474"/>
        <dbReference type="ChEBI" id="CHEBI:58359"/>
        <dbReference type="ChEBI" id="CHEBI:58537"/>
        <dbReference type="ChEBI" id="CHEBI:58894"/>
        <dbReference type="ChEBI" id="CHEBI:456216"/>
        <dbReference type="EC" id="6.3.5.11"/>
    </reaction>
</comment>
<comment type="pathway">
    <text evidence="9">Cofactor biosynthesis; adenosylcobalamin biosynthesis; cob(II)yrinate a,c-diamide from sirohydrochlorin (anaerobic route): step 10/10.</text>
</comment>
<name>A0A212K8Q6_9PROT</name>
<dbReference type="GO" id="GO:0009236">
    <property type="term" value="P:cobalamin biosynthetic process"/>
    <property type="evidence" value="ECO:0007669"/>
    <property type="project" value="UniProtKB-UniRule"/>
</dbReference>
<dbReference type="PANTHER" id="PTHR43873:SF1">
    <property type="entry name" value="COBYRINATE A,C-DIAMIDE SYNTHASE"/>
    <property type="match status" value="1"/>
</dbReference>
<keyword evidence="7 9" id="KW-0460">Magnesium</keyword>
<evidence type="ECO:0000256" key="8">
    <source>
        <dbReference type="ARBA" id="ARBA00022962"/>
    </source>
</evidence>
<comment type="function">
    <text evidence="9">Catalyzes the ATP-dependent amidation of the two carboxylate groups at positions a and c of cobyrinate, using either L-glutamine or ammonia as the nitrogen source.</text>
</comment>
<dbReference type="Pfam" id="PF01656">
    <property type="entry name" value="CbiA"/>
    <property type="match status" value="1"/>
</dbReference>
<dbReference type="HAMAP" id="MF_00027">
    <property type="entry name" value="CobB_CbiA"/>
    <property type="match status" value="1"/>
</dbReference>
<feature type="site" description="Increases nucleophilicity of active site Cys" evidence="9">
    <location>
        <position position="437"/>
    </location>
</feature>
<dbReference type="InterPro" id="IPR011698">
    <property type="entry name" value="GATase_3"/>
</dbReference>
<evidence type="ECO:0000256" key="5">
    <source>
        <dbReference type="ARBA" id="ARBA00022741"/>
    </source>
</evidence>
<evidence type="ECO:0000256" key="7">
    <source>
        <dbReference type="ARBA" id="ARBA00022842"/>
    </source>
</evidence>
<dbReference type="EC" id="6.3.5.11" evidence="9"/>
<dbReference type="Pfam" id="PF07685">
    <property type="entry name" value="GATase_3"/>
    <property type="match status" value="1"/>
</dbReference>
<dbReference type="CDD" id="cd05388">
    <property type="entry name" value="CobB_N"/>
    <property type="match status" value="1"/>
</dbReference>
<evidence type="ECO:0000256" key="9">
    <source>
        <dbReference type="HAMAP-Rule" id="MF_00027"/>
    </source>
</evidence>
<evidence type="ECO:0000256" key="1">
    <source>
        <dbReference type="ARBA" id="ARBA00001946"/>
    </source>
</evidence>
<comment type="cofactor">
    <cofactor evidence="1 9">
        <name>Mg(2+)</name>
        <dbReference type="ChEBI" id="CHEBI:18420"/>
    </cofactor>
</comment>
<evidence type="ECO:0000256" key="3">
    <source>
        <dbReference type="ARBA" id="ARBA00022573"/>
    </source>
</evidence>
<gene>
    <name evidence="12" type="primary">cobB</name>
    <name evidence="9" type="synonym">cbiA</name>
    <name evidence="12" type="ORF">KL86APRO_12334</name>
</gene>
<dbReference type="AlphaFoldDB" id="A0A212K8Q6"/>
<dbReference type="Gene3D" id="3.40.50.300">
    <property type="entry name" value="P-loop containing nucleotide triphosphate hydrolases"/>
    <property type="match status" value="1"/>
</dbReference>
<feature type="domain" description="CobQ/CobB/MinD/ParA nucleotide binding" evidence="10">
    <location>
        <begin position="7"/>
        <end position="196"/>
    </location>
</feature>
<keyword evidence="5 9" id="KW-0547">Nucleotide-binding</keyword>